<evidence type="ECO:0000259" key="2">
    <source>
        <dbReference type="SMART" id="SM00670"/>
    </source>
</evidence>
<dbReference type="KEGG" id="hce:HCW_03185"/>
<dbReference type="STRING" id="182217.HCW_03185"/>
<dbReference type="EMBL" id="CP003479">
    <property type="protein sequence ID" value="AFI03918.1"/>
    <property type="molecule type" value="Genomic_DNA"/>
</dbReference>
<reference evidence="4" key="1">
    <citation type="submission" date="2012-04" db="EMBL/GenBank/DDBJ databases">
        <title>Complete genome sequence of Helicobacter cetorum strain MIT 00-7128.</title>
        <authorList>
            <person name="Kersulyte D."/>
            <person name="Berg D.E."/>
        </authorList>
    </citation>
    <scope>NUCLEOTIDE SEQUENCE [LARGE SCALE GENOMIC DNA]</scope>
    <source>
        <strain evidence="4">MIT 00-7128</strain>
    </source>
</reference>
<dbReference type="SMART" id="SM00670">
    <property type="entry name" value="PINc"/>
    <property type="match status" value="1"/>
</dbReference>
<dbReference type="InterPro" id="IPR029060">
    <property type="entry name" value="PIN-like_dom_sf"/>
</dbReference>
<evidence type="ECO:0000313" key="3">
    <source>
        <dbReference type="EMBL" id="AFI03918.1"/>
    </source>
</evidence>
<name>I0ELU9_HELC0</name>
<evidence type="ECO:0000256" key="1">
    <source>
        <dbReference type="SAM" id="MobiDB-lite"/>
    </source>
</evidence>
<dbReference type="SUPFAM" id="SSF88723">
    <property type="entry name" value="PIN domain-like"/>
    <property type="match status" value="1"/>
</dbReference>
<dbReference type="HOGENOM" id="CLU_374194_0_0_7"/>
<dbReference type="SMR" id="I0ELU9"/>
<proteinExistence type="predicted"/>
<dbReference type="Pfam" id="PF13638">
    <property type="entry name" value="PIN_4"/>
    <property type="match status" value="1"/>
</dbReference>
<dbReference type="PANTHER" id="PTHR16161">
    <property type="entry name" value="TRANSCRIPTIONAL PROTEIN SWT1"/>
    <property type="match status" value="1"/>
</dbReference>
<feature type="region of interest" description="Disordered" evidence="1">
    <location>
        <begin position="723"/>
        <end position="742"/>
    </location>
</feature>
<sequence>MLRDFHKFLIIMGVKIMGNEQQNKTFLSNVFGLYPIYELSIDLTYSIRREANAFELLLLALANDNKLTHYSLKAIANKLKIEIGFLKIALDNLIENGVIDGANIEEEIENLEHLKVKDLSLTSKGKESDFKEKSLNTKAQDKEFKGMVFDTLKREFVKKKPEINKDLENAVSKEKKTQIQELFANEFNEQDLHNFFEKGMKKKKNDEEWYEPNLTALTDVGHKITKTFYQNVPMDLSMDNNLSLNLEVKNNEEFKIWLEKTNKERLFECFIQDCLLPTSSMLEENENIEYKDLDKENLLGICLTTQDLPKNLFKEQDLILSIKFNENIKVSPKALVLDFSSNIKEPKLDVKNKTLKLSSEDKRKTQALYFTQNKDKQEAFASLIEYAYCYYNNQKRKATFKVFKKFNKDLHYTLDALFKGITFNTDMLSFLFGFYKEEEWLEKVSLMKLEEAEKLASNIKELFKKEISHKNMLNKLPSIENLEDLKAIKEIFPKISLALQDLPQNTQQKIFEDLFFSKNECLDLDTELSELISAFNKIKNIQTQKILFKDVSKESLNKVESFIKSYEKYVREHPHLASPKLIEKKNALLNFKLEVERLFAKNEERKIAILDTSFLMGADEKRVQKLCSEYEVILPYVVINELDGLKENKDKETMARSAIEIIHKLRLTERAQEVRDEILALLDKPNNDDKILCTALYYKLNSVTLFTSDKNLKNKASSFNLHTMYQEPKSSKKNKFNQGDKQ</sequence>
<feature type="domain" description="PIN" evidence="2">
    <location>
        <begin position="606"/>
        <end position="714"/>
    </location>
</feature>
<organism evidence="3 4">
    <name type="scientific">Helicobacter cetorum (strain ATCC BAA-429 / MIT 00-7128)</name>
    <dbReference type="NCBI Taxonomy" id="182217"/>
    <lineage>
        <taxon>Bacteria</taxon>
        <taxon>Pseudomonadati</taxon>
        <taxon>Campylobacterota</taxon>
        <taxon>Epsilonproteobacteria</taxon>
        <taxon>Campylobacterales</taxon>
        <taxon>Helicobacteraceae</taxon>
        <taxon>Helicobacter</taxon>
    </lineage>
</organism>
<dbReference type="InterPro" id="IPR002716">
    <property type="entry name" value="PIN_dom"/>
</dbReference>
<dbReference type="InterPro" id="IPR052626">
    <property type="entry name" value="SWT1_Regulator"/>
</dbReference>
<dbReference type="PANTHER" id="PTHR16161:SF0">
    <property type="entry name" value="TRANSCRIPTIONAL PROTEIN SWT1"/>
    <property type="match status" value="1"/>
</dbReference>
<keyword evidence="4" id="KW-1185">Reference proteome</keyword>
<dbReference type="Gene3D" id="3.40.50.1010">
    <property type="entry name" value="5'-nuclease"/>
    <property type="match status" value="1"/>
</dbReference>
<evidence type="ECO:0000313" key="4">
    <source>
        <dbReference type="Proteomes" id="UP000005010"/>
    </source>
</evidence>
<dbReference type="PATRIC" id="fig|182217.3.peg.682"/>
<dbReference type="Proteomes" id="UP000005010">
    <property type="component" value="Chromosome"/>
</dbReference>
<gene>
    <name evidence="3" type="ordered locus">HCW_03185</name>
</gene>
<protein>
    <submittedName>
        <fullName evidence="3">Nucleotide binding protein PINc</fullName>
    </submittedName>
</protein>
<dbReference type="AlphaFoldDB" id="I0ELU9"/>
<accession>I0ELU9</accession>